<reference evidence="1" key="1">
    <citation type="submission" date="2016-08" db="EMBL/GenBank/DDBJ databases">
        <authorList>
            <person name="Ngugi D.K."/>
            <person name="Miyake S."/>
            <person name="Stingl U."/>
        </authorList>
    </citation>
    <scope>NUCLEOTIDE SEQUENCE</scope>
    <source>
        <strain evidence="1">SCG-B11WGA-EpuloA1</strain>
    </source>
</reference>
<dbReference type="EMBL" id="LJDB01000109">
    <property type="protein sequence ID" value="ONI37538.1"/>
    <property type="molecule type" value="Genomic_DNA"/>
</dbReference>
<sequence>MIYVLVNYFNLNVNKITLEKLQSQINSLSQIQISLDKYRGYEAKINTLESNITYIKNQPSANEINIIKYANEKNMLLEYILIKPEQIILQGKYIAKNDITDFISQIEKMYFEYDIFMDITKEDFEIQIIKKETNSNTTY</sequence>
<comment type="caution">
    <text evidence="1">The sequence shown here is derived from an EMBL/GenBank/DDBJ whole genome shotgun (WGS) entry which is preliminary data.</text>
</comment>
<keyword evidence="2" id="KW-1185">Reference proteome</keyword>
<gene>
    <name evidence="1" type="ORF">AN396_12800</name>
</gene>
<evidence type="ECO:0000313" key="2">
    <source>
        <dbReference type="Proteomes" id="UP000188605"/>
    </source>
</evidence>
<proteinExistence type="predicted"/>
<organism evidence="1 2">
    <name type="scientific">Candidatus Epulonipiscium fishelsonii</name>
    <dbReference type="NCBI Taxonomy" id="77094"/>
    <lineage>
        <taxon>Bacteria</taxon>
        <taxon>Bacillati</taxon>
        <taxon>Bacillota</taxon>
        <taxon>Clostridia</taxon>
        <taxon>Lachnospirales</taxon>
        <taxon>Lachnospiraceae</taxon>
        <taxon>Candidatus Epulonipiscium</taxon>
    </lineage>
</organism>
<evidence type="ECO:0000313" key="1">
    <source>
        <dbReference type="EMBL" id="ONI37538.1"/>
    </source>
</evidence>
<dbReference type="Proteomes" id="UP000188605">
    <property type="component" value="Unassembled WGS sequence"/>
</dbReference>
<protein>
    <submittedName>
        <fullName evidence="1">Uncharacterized protein</fullName>
    </submittedName>
</protein>
<accession>A0ACC8X6M5</accession>
<name>A0ACC8X6M5_9FIRM</name>